<feature type="domain" description="N-end aminoacyl transferase N-terminal" evidence="5">
    <location>
        <begin position="38"/>
        <end position="106"/>
    </location>
</feature>
<accession>A0A975BJ76</accession>
<dbReference type="PIRSF" id="PIRSF037208">
    <property type="entry name" value="ATE_pro_prd"/>
    <property type="match status" value="1"/>
</dbReference>
<comment type="similarity">
    <text evidence="4">Belongs to the R-transferase family. Bpt subfamily.</text>
</comment>
<dbReference type="AlphaFoldDB" id="A0A975BJ76"/>
<dbReference type="GO" id="GO:0008914">
    <property type="term" value="F:leucyl-tRNA--protein transferase activity"/>
    <property type="evidence" value="ECO:0007669"/>
    <property type="project" value="UniProtKB-UniRule"/>
</dbReference>
<sequence length="253" mass="29322">MLSGSKDKGKCLPNKKKTKLSGSSIKLDQVNSFISRGKCPYFSSRQSITHAFSTETMHPGVYETIISSGFRRNGFYFYKNLCPNCDSCIPVRVDVQNFRPSKSQRRILRKNSDVKIIRHAVCFDQEGFLLYRKYCDQRHGTVETEEDYIRFLIESSVPTEMMRYYAGKQLIGIGWTDILSNSLSSVYFAFDPDCSFRSPGVFSLLKEAELCKALQKRWLHLGFWIKDNPKMSYKNQYKPCQFLIDGVWQELPD</sequence>
<evidence type="ECO:0000259" key="6">
    <source>
        <dbReference type="Pfam" id="PF04377"/>
    </source>
</evidence>
<protein>
    <recommendedName>
        <fullName evidence="4">Aspartate/glutamate leucyltransferase</fullName>
        <ecNumber evidence="4">2.3.2.29</ecNumber>
    </recommendedName>
</protein>
<dbReference type="GO" id="GO:0005737">
    <property type="term" value="C:cytoplasm"/>
    <property type="evidence" value="ECO:0007669"/>
    <property type="project" value="UniProtKB-SubCell"/>
</dbReference>
<comment type="subcellular location">
    <subcellularLocation>
        <location evidence="4">Cytoplasm</location>
    </subcellularLocation>
</comment>
<dbReference type="EMBL" id="CP061800">
    <property type="protein sequence ID" value="QTA86327.1"/>
    <property type="molecule type" value="Genomic_DNA"/>
</dbReference>
<dbReference type="GO" id="GO:0071596">
    <property type="term" value="P:ubiquitin-dependent protein catabolic process via the N-end rule pathway"/>
    <property type="evidence" value="ECO:0007669"/>
    <property type="project" value="InterPro"/>
</dbReference>
<proteinExistence type="inferred from homology"/>
<evidence type="ECO:0000313" key="8">
    <source>
        <dbReference type="Proteomes" id="UP000663722"/>
    </source>
</evidence>
<feature type="domain" description="N-end rule aminoacyl transferase C-terminal" evidence="6">
    <location>
        <begin position="128"/>
        <end position="243"/>
    </location>
</feature>
<dbReference type="InterPro" id="IPR007472">
    <property type="entry name" value="N-end_Aminoacyl_Trfase_C"/>
</dbReference>
<evidence type="ECO:0000256" key="3">
    <source>
        <dbReference type="ARBA" id="ARBA00023315"/>
    </source>
</evidence>
<comment type="catalytic activity">
    <reaction evidence="4">
        <text>N-terminal L-aspartyl-[protein] + L-leucyl-tRNA(Leu) = N-terminal L-leucyl-L-aspartyl-[protein] + tRNA(Leu) + H(+)</text>
        <dbReference type="Rhea" id="RHEA:50420"/>
        <dbReference type="Rhea" id="RHEA-COMP:9613"/>
        <dbReference type="Rhea" id="RHEA-COMP:9622"/>
        <dbReference type="Rhea" id="RHEA-COMP:12669"/>
        <dbReference type="Rhea" id="RHEA-COMP:12674"/>
        <dbReference type="ChEBI" id="CHEBI:15378"/>
        <dbReference type="ChEBI" id="CHEBI:64720"/>
        <dbReference type="ChEBI" id="CHEBI:78442"/>
        <dbReference type="ChEBI" id="CHEBI:78494"/>
        <dbReference type="ChEBI" id="CHEBI:133042"/>
        <dbReference type="EC" id="2.3.2.29"/>
    </reaction>
</comment>
<keyword evidence="1 4" id="KW-0963">Cytoplasm</keyword>
<dbReference type="Pfam" id="PF04376">
    <property type="entry name" value="ATE_N"/>
    <property type="match status" value="1"/>
</dbReference>
<keyword evidence="8" id="KW-1185">Reference proteome</keyword>
<dbReference type="KEGG" id="dmm:dnm_023490"/>
<dbReference type="HAMAP" id="MF_00689">
    <property type="entry name" value="Bpt"/>
    <property type="match status" value="1"/>
</dbReference>
<dbReference type="Proteomes" id="UP000663722">
    <property type="component" value="Chromosome"/>
</dbReference>
<dbReference type="InterPro" id="IPR016181">
    <property type="entry name" value="Acyl_CoA_acyltransferase"/>
</dbReference>
<dbReference type="EC" id="2.3.2.29" evidence="4"/>
<dbReference type="SUPFAM" id="SSF55729">
    <property type="entry name" value="Acyl-CoA N-acyltransferases (Nat)"/>
    <property type="match status" value="1"/>
</dbReference>
<evidence type="ECO:0000256" key="2">
    <source>
        <dbReference type="ARBA" id="ARBA00022679"/>
    </source>
</evidence>
<evidence type="ECO:0000313" key="7">
    <source>
        <dbReference type="EMBL" id="QTA86327.1"/>
    </source>
</evidence>
<reference evidence="7" key="1">
    <citation type="journal article" date="2021" name="Microb. Physiol.">
        <title>Proteogenomic Insights into the Physiology of Marine, Sulfate-Reducing, Filamentous Desulfonema limicola and Desulfonema magnum.</title>
        <authorList>
            <person name="Schnaars V."/>
            <person name="Wohlbrand L."/>
            <person name="Scheve S."/>
            <person name="Hinrichs C."/>
            <person name="Reinhardt R."/>
            <person name="Rabus R."/>
        </authorList>
    </citation>
    <scope>NUCLEOTIDE SEQUENCE</scope>
    <source>
        <strain evidence="7">4be13</strain>
    </source>
</reference>
<gene>
    <name evidence="4" type="primary">bpt</name>
    <name evidence="7" type="ORF">dnm_023490</name>
</gene>
<comment type="catalytic activity">
    <reaction evidence="4">
        <text>N-terminal L-glutamyl-[protein] + L-leucyl-tRNA(Leu) = N-terminal L-leucyl-L-glutamyl-[protein] + tRNA(Leu) + H(+)</text>
        <dbReference type="Rhea" id="RHEA:50412"/>
        <dbReference type="Rhea" id="RHEA-COMP:9613"/>
        <dbReference type="Rhea" id="RHEA-COMP:9622"/>
        <dbReference type="Rhea" id="RHEA-COMP:12664"/>
        <dbReference type="Rhea" id="RHEA-COMP:12668"/>
        <dbReference type="ChEBI" id="CHEBI:15378"/>
        <dbReference type="ChEBI" id="CHEBI:64721"/>
        <dbReference type="ChEBI" id="CHEBI:78442"/>
        <dbReference type="ChEBI" id="CHEBI:78494"/>
        <dbReference type="ChEBI" id="CHEBI:133041"/>
        <dbReference type="EC" id="2.3.2.29"/>
    </reaction>
</comment>
<evidence type="ECO:0000256" key="4">
    <source>
        <dbReference type="HAMAP-Rule" id="MF_00689"/>
    </source>
</evidence>
<dbReference type="RefSeq" id="WP_207682007.1">
    <property type="nucleotide sequence ID" value="NZ_CP061800.1"/>
</dbReference>
<organism evidence="7 8">
    <name type="scientific">Desulfonema magnum</name>
    <dbReference type="NCBI Taxonomy" id="45655"/>
    <lineage>
        <taxon>Bacteria</taxon>
        <taxon>Pseudomonadati</taxon>
        <taxon>Thermodesulfobacteriota</taxon>
        <taxon>Desulfobacteria</taxon>
        <taxon>Desulfobacterales</taxon>
        <taxon>Desulfococcaceae</taxon>
        <taxon>Desulfonema</taxon>
    </lineage>
</organism>
<dbReference type="GO" id="GO:0004057">
    <property type="term" value="F:arginyl-tRNA--protein transferase activity"/>
    <property type="evidence" value="ECO:0007669"/>
    <property type="project" value="InterPro"/>
</dbReference>
<comment type="function">
    <text evidence="4">Functions in the N-end rule pathway of protein degradation where it conjugates Leu from its aminoacyl-tRNA to the N-termini of proteins containing an N-terminal aspartate or glutamate.</text>
</comment>
<keyword evidence="3 4" id="KW-0012">Acyltransferase</keyword>
<dbReference type="InterPro" id="IPR007471">
    <property type="entry name" value="N-end_Aminoacyl_Trfase_N"/>
</dbReference>
<dbReference type="InterPro" id="IPR017138">
    <property type="entry name" value="Asp_Glu_LeuTrfase"/>
</dbReference>
<dbReference type="Pfam" id="PF04377">
    <property type="entry name" value="ATE_C"/>
    <property type="match status" value="1"/>
</dbReference>
<dbReference type="PANTHER" id="PTHR21367:SF1">
    <property type="entry name" value="ARGINYL-TRNA--PROTEIN TRANSFERASE 1"/>
    <property type="match status" value="1"/>
</dbReference>
<dbReference type="NCBIfam" id="NF002346">
    <property type="entry name" value="PRK01305.2-3"/>
    <property type="match status" value="1"/>
</dbReference>
<name>A0A975BJ76_9BACT</name>
<dbReference type="InterPro" id="IPR030700">
    <property type="entry name" value="N-end_Aminoacyl_Trfase"/>
</dbReference>
<dbReference type="PANTHER" id="PTHR21367">
    <property type="entry name" value="ARGININE-TRNA-PROTEIN TRANSFERASE 1"/>
    <property type="match status" value="1"/>
</dbReference>
<evidence type="ECO:0000259" key="5">
    <source>
        <dbReference type="Pfam" id="PF04376"/>
    </source>
</evidence>
<keyword evidence="2 4" id="KW-0808">Transferase</keyword>
<evidence type="ECO:0000256" key="1">
    <source>
        <dbReference type="ARBA" id="ARBA00022490"/>
    </source>
</evidence>